<keyword evidence="6 13" id="KW-0808">Transferase</keyword>
<evidence type="ECO:0000313" key="13">
    <source>
        <dbReference type="EMBL" id="RHN57018.1"/>
    </source>
</evidence>
<dbReference type="FunFam" id="3.40.630.30:FF:000077">
    <property type="entry name" value="Histone acetyltransferase type B catalytic subunit"/>
    <property type="match status" value="1"/>
</dbReference>
<evidence type="ECO:0000313" key="15">
    <source>
        <dbReference type="Proteomes" id="UP000002051"/>
    </source>
</evidence>
<dbReference type="InterPro" id="IPR017380">
    <property type="entry name" value="Hist_AcTrfase_B-typ_cat-su"/>
</dbReference>
<dbReference type="GO" id="GO:0010485">
    <property type="term" value="F:histone H4 acetyltransferase activity"/>
    <property type="evidence" value="ECO:0000318"/>
    <property type="project" value="GO_Central"/>
</dbReference>
<evidence type="ECO:0000256" key="3">
    <source>
        <dbReference type="ARBA" id="ARBA00010543"/>
    </source>
</evidence>
<dbReference type="EnsemblPlants" id="AES99434">
    <property type="protein sequence ID" value="AES99434"/>
    <property type="gene ID" value="MTR_5g080780"/>
</dbReference>
<evidence type="ECO:0000313" key="12">
    <source>
        <dbReference type="EMBL" id="AES99434.1"/>
    </source>
</evidence>
<reference evidence="14" key="3">
    <citation type="submission" date="2015-04" db="UniProtKB">
        <authorList>
            <consortium name="EnsemblPlants"/>
        </authorList>
    </citation>
    <scope>IDENTIFICATION</scope>
    <source>
        <strain evidence="14">cv. Jemalong A17</strain>
    </source>
</reference>
<keyword evidence="8 13" id="KW-0012">Acyltransferase</keyword>
<keyword evidence="7" id="KW-0539">Nucleus</keyword>
<keyword evidence="5" id="KW-0963">Cytoplasm</keyword>
<dbReference type="STRING" id="3880.G7KGV7"/>
<dbReference type="GO" id="GO:0031509">
    <property type="term" value="P:subtelomeric heterochromatin formation"/>
    <property type="evidence" value="ECO:0007669"/>
    <property type="project" value="InterPro"/>
</dbReference>
<dbReference type="InterPro" id="IPR037113">
    <property type="entry name" value="Hat1_N_sf"/>
</dbReference>
<evidence type="ECO:0000256" key="5">
    <source>
        <dbReference type="ARBA" id="ARBA00022490"/>
    </source>
</evidence>
<dbReference type="SUPFAM" id="SSF55729">
    <property type="entry name" value="Acyl-CoA N-acyltransferases (Nat)"/>
    <property type="match status" value="1"/>
</dbReference>
<dbReference type="FunFam" id="3.90.360.10:FF:000002">
    <property type="entry name" value="Histone acetyltransferase type B catalytic subunit"/>
    <property type="match status" value="1"/>
</dbReference>
<evidence type="ECO:0000256" key="2">
    <source>
        <dbReference type="ARBA" id="ARBA00004496"/>
    </source>
</evidence>
<reference evidence="12 15" key="2">
    <citation type="journal article" date="2014" name="BMC Genomics">
        <title>An improved genome release (version Mt4.0) for the model legume Medicago truncatula.</title>
        <authorList>
            <person name="Tang H."/>
            <person name="Krishnakumar V."/>
            <person name="Bidwell S."/>
            <person name="Rosen B."/>
            <person name="Chan A."/>
            <person name="Zhou S."/>
            <person name="Gentzbittel L."/>
            <person name="Childs K.L."/>
            <person name="Yandell M."/>
            <person name="Gundlach H."/>
            <person name="Mayer K.F."/>
            <person name="Schwartz D.C."/>
            <person name="Town C.D."/>
        </authorList>
    </citation>
    <scope>GENOME REANNOTATION</scope>
    <source>
        <strain evidence="12">A17</strain>
        <strain evidence="14 15">cv. Jemalong A17</strain>
    </source>
</reference>
<dbReference type="CDD" id="cd04301">
    <property type="entry name" value="NAT_SF"/>
    <property type="match status" value="1"/>
</dbReference>
<dbReference type="GO" id="GO:0005634">
    <property type="term" value="C:nucleus"/>
    <property type="evidence" value="ECO:0007669"/>
    <property type="project" value="UniProtKB-SubCell"/>
</dbReference>
<dbReference type="Pfam" id="PF00583">
    <property type="entry name" value="Acetyltransf_1"/>
    <property type="match status" value="1"/>
</dbReference>
<dbReference type="EMBL" id="CM001221">
    <property type="protein sequence ID" value="AES99434.1"/>
    <property type="molecule type" value="Genomic_DNA"/>
</dbReference>
<dbReference type="Pfam" id="PF10394">
    <property type="entry name" value="Hat1_N"/>
    <property type="match status" value="1"/>
</dbReference>
<keyword evidence="15" id="KW-1185">Reference proteome</keyword>
<dbReference type="AlphaFoldDB" id="G7KGV7"/>
<feature type="domain" description="Histone acetyl transferase HAT1 N-terminal" evidence="11">
    <location>
        <begin position="32"/>
        <end position="193"/>
    </location>
</feature>
<comment type="subcellular location">
    <subcellularLocation>
        <location evidence="2">Cytoplasm</location>
    </subcellularLocation>
    <subcellularLocation>
        <location evidence="1">Nucleus</location>
    </subcellularLocation>
</comment>
<dbReference type="HOGENOM" id="CLU_046617_0_0_1"/>
<dbReference type="PANTHER" id="PTHR12046">
    <property type="entry name" value="HISTONE ACETYLTRANSFERASE TYPE B CATALYTIC SUBUNIT"/>
    <property type="match status" value="1"/>
</dbReference>
<reference evidence="12 15" key="1">
    <citation type="journal article" date="2011" name="Nature">
        <title>The Medicago genome provides insight into the evolution of rhizobial symbioses.</title>
        <authorList>
            <person name="Young N.D."/>
            <person name="Debelle F."/>
            <person name="Oldroyd G.E."/>
            <person name="Geurts R."/>
            <person name="Cannon S.B."/>
            <person name="Udvardi M.K."/>
            <person name="Benedito V.A."/>
            <person name="Mayer K.F."/>
            <person name="Gouzy J."/>
            <person name="Schoof H."/>
            <person name="Van de Peer Y."/>
            <person name="Proost S."/>
            <person name="Cook D.R."/>
            <person name="Meyers B.C."/>
            <person name="Spannagl M."/>
            <person name="Cheung F."/>
            <person name="De Mita S."/>
            <person name="Krishnakumar V."/>
            <person name="Gundlach H."/>
            <person name="Zhou S."/>
            <person name="Mudge J."/>
            <person name="Bharti A.K."/>
            <person name="Murray J.D."/>
            <person name="Naoumkina M.A."/>
            <person name="Rosen B."/>
            <person name="Silverstein K.A."/>
            <person name="Tang H."/>
            <person name="Rombauts S."/>
            <person name="Zhao P.X."/>
            <person name="Zhou P."/>
            <person name="Barbe V."/>
            <person name="Bardou P."/>
            <person name="Bechner M."/>
            <person name="Bellec A."/>
            <person name="Berger A."/>
            <person name="Berges H."/>
            <person name="Bidwell S."/>
            <person name="Bisseling T."/>
            <person name="Choisne N."/>
            <person name="Couloux A."/>
            <person name="Denny R."/>
            <person name="Deshpande S."/>
            <person name="Dai X."/>
            <person name="Doyle J.J."/>
            <person name="Dudez A.M."/>
            <person name="Farmer A.D."/>
            <person name="Fouteau S."/>
            <person name="Franken C."/>
            <person name="Gibelin C."/>
            <person name="Gish J."/>
            <person name="Goldstein S."/>
            <person name="Gonzalez A.J."/>
            <person name="Green P.J."/>
            <person name="Hallab A."/>
            <person name="Hartog M."/>
            <person name="Hua A."/>
            <person name="Humphray S.J."/>
            <person name="Jeong D.H."/>
            <person name="Jing Y."/>
            <person name="Jocker A."/>
            <person name="Kenton S.M."/>
            <person name="Kim D.J."/>
            <person name="Klee K."/>
            <person name="Lai H."/>
            <person name="Lang C."/>
            <person name="Lin S."/>
            <person name="Macmil S.L."/>
            <person name="Magdelenat G."/>
            <person name="Matthews L."/>
            <person name="McCorrison J."/>
            <person name="Monaghan E.L."/>
            <person name="Mun J.H."/>
            <person name="Najar F.Z."/>
            <person name="Nicholson C."/>
            <person name="Noirot C."/>
            <person name="O'Bleness M."/>
            <person name="Paule C.R."/>
            <person name="Poulain J."/>
            <person name="Prion F."/>
            <person name="Qin B."/>
            <person name="Qu C."/>
            <person name="Retzel E.F."/>
            <person name="Riddle C."/>
            <person name="Sallet E."/>
            <person name="Samain S."/>
            <person name="Samson N."/>
            <person name="Sanders I."/>
            <person name="Saurat O."/>
            <person name="Scarpelli C."/>
            <person name="Schiex T."/>
            <person name="Segurens B."/>
            <person name="Severin A.J."/>
            <person name="Sherrier D.J."/>
            <person name="Shi R."/>
            <person name="Sims S."/>
            <person name="Singer S.R."/>
            <person name="Sinharoy S."/>
            <person name="Sterck L."/>
            <person name="Viollet A."/>
            <person name="Wang B.B."/>
            <person name="Wang K."/>
            <person name="Wang M."/>
            <person name="Wang X."/>
            <person name="Warfsmann J."/>
            <person name="Weissenbach J."/>
            <person name="White D.D."/>
            <person name="White J.D."/>
            <person name="Wiley G.B."/>
            <person name="Wincker P."/>
            <person name="Xing Y."/>
            <person name="Yang L."/>
            <person name="Yao Z."/>
            <person name="Ying F."/>
            <person name="Zhai J."/>
            <person name="Zhou L."/>
            <person name="Zuber A."/>
            <person name="Denarie J."/>
            <person name="Dixon R.A."/>
            <person name="May G.D."/>
            <person name="Schwartz D.C."/>
            <person name="Rogers J."/>
            <person name="Quetier F."/>
            <person name="Town C.D."/>
            <person name="Roe B.A."/>
        </authorList>
    </citation>
    <scope>NUCLEOTIDE SEQUENCE [LARGE SCALE GENOMIC DNA]</scope>
    <source>
        <strain evidence="12">A17</strain>
        <strain evidence="14 15">cv. Jemalong A17</strain>
    </source>
</reference>
<evidence type="ECO:0000256" key="9">
    <source>
        <dbReference type="ARBA" id="ARBA00048017"/>
    </source>
</evidence>
<evidence type="ECO:0000256" key="1">
    <source>
        <dbReference type="ARBA" id="ARBA00004123"/>
    </source>
</evidence>
<evidence type="ECO:0000256" key="7">
    <source>
        <dbReference type="ARBA" id="ARBA00023242"/>
    </source>
</evidence>
<evidence type="ECO:0000259" key="10">
    <source>
        <dbReference type="Pfam" id="PF00583"/>
    </source>
</evidence>
<proteinExistence type="inferred from homology"/>
<dbReference type="EMBL" id="PSQE01000005">
    <property type="protein sequence ID" value="RHN57018.1"/>
    <property type="molecule type" value="Genomic_DNA"/>
</dbReference>
<evidence type="ECO:0000313" key="14">
    <source>
        <dbReference type="EnsemblPlants" id="AES99434"/>
    </source>
</evidence>
<dbReference type="Proteomes" id="UP000265566">
    <property type="component" value="Chromosome 5"/>
</dbReference>
<dbReference type="eggNOG" id="KOG2696">
    <property type="taxonomic scope" value="Eukaryota"/>
</dbReference>
<evidence type="ECO:0000259" key="11">
    <source>
        <dbReference type="Pfam" id="PF10394"/>
    </source>
</evidence>
<reference evidence="13" key="4">
    <citation type="journal article" date="2018" name="Nat. Plants">
        <title>Whole-genome landscape of Medicago truncatula symbiotic genes.</title>
        <authorList>
            <person name="Pecrix Y."/>
            <person name="Gamas P."/>
            <person name="Carrere S."/>
        </authorList>
    </citation>
    <scope>NUCLEOTIDE SEQUENCE</scope>
    <source>
        <tissue evidence="13">Leaves</tissue>
    </source>
</reference>
<dbReference type="Gene3D" id="3.40.630.30">
    <property type="match status" value="1"/>
</dbReference>
<dbReference type="PaxDb" id="3880-AES99434"/>
<dbReference type="OMA" id="WTCDAND"/>
<dbReference type="Gene3D" id="3.90.360.10">
    <property type="entry name" value="Histone acetyl transferase 1 (HAT1), N-terminal domain"/>
    <property type="match status" value="1"/>
</dbReference>
<dbReference type="InterPro" id="IPR000182">
    <property type="entry name" value="GNAT_dom"/>
</dbReference>
<evidence type="ECO:0000256" key="6">
    <source>
        <dbReference type="ARBA" id="ARBA00022679"/>
    </source>
</evidence>
<sequence>MGQKQKHALKSDPNDETKKKRRVGFSGIDAGVEAKDCIRIFLVSSKEEFDAPESFIINPVDLNSYFDDDGKIYGYEGLKINIWVSRISFYAYADIAFDSSADRGKGITDLKVALQAIFAETLVDNKDEFLQKYLMDKDFVSKSISTGEILKHKAFKHADSDDSNVEVVRLKAGNMATGQLYSHIIPLVLLLVDGSSPIDVTDSMWELYVVVQKKTDQQGEIQCLLLGFTAIYRFYHYPDNSRLRLGQILVLPPYQHKGYGRYLLEVLNDVAIAENVFDLTVEEPLDNFQHVRSCVDTQRLLGFEPIQHLVTKAVSLLKDGKLSKRTHSPRLTPPPSAVEDVRKHLKITKTQFLKCWEVLIYIGLNPIDKYLENFVSVISERVKYDILGKDSGTAGKQLIEVPCNVNEEMSFVMFKSGAGEDIAVQMDDNQTSQEEQLRKLVQDRVKEIQLIAEKVTSPLGSSEVAN</sequence>
<comment type="catalytic activity">
    <reaction evidence="9">
        <text>L-lysyl-[protein] + acetyl-CoA = N(6)-acetyl-L-lysyl-[protein] + CoA + H(+)</text>
        <dbReference type="Rhea" id="RHEA:45948"/>
        <dbReference type="Rhea" id="RHEA-COMP:9752"/>
        <dbReference type="Rhea" id="RHEA-COMP:10731"/>
        <dbReference type="ChEBI" id="CHEBI:15378"/>
        <dbReference type="ChEBI" id="CHEBI:29969"/>
        <dbReference type="ChEBI" id="CHEBI:57287"/>
        <dbReference type="ChEBI" id="CHEBI:57288"/>
        <dbReference type="ChEBI" id="CHEBI:61930"/>
        <dbReference type="EC" id="2.3.1.48"/>
    </reaction>
</comment>
<dbReference type="Gramene" id="rna32501">
    <property type="protein sequence ID" value="RHN57018.1"/>
    <property type="gene ID" value="gene32501"/>
</dbReference>
<dbReference type="GO" id="GO:0005737">
    <property type="term" value="C:cytoplasm"/>
    <property type="evidence" value="ECO:0007669"/>
    <property type="project" value="UniProtKB-SubCell"/>
</dbReference>
<protein>
    <recommendedName>
        <fullName evidence="4">histone acetyltransferase</fullName>
        <ecNumber evidence="4">2.3.1.48</ecNumber>
    </recommendedName>
</protein>
<dbReference type="EC" id="2.3.1.48" evidence="4"/>
<dbReference type="KEGG" id="mtr:11406605"/>
<accession>G7KGV7</accession>
<dbReference type="OrthoDB" id="10253098at2759"/>
<gene>
    <name evidence="14" type="primary">11406605</name>
    <name evidence="12" type="ordered locus">MTR_5g080780</name>
    <name evidence="13" type="ORF">MtrunA17_Chr5g0435791</name>
</gene>
<feature type="domain" description="N-acetyltransferase" evidence="10">
    <location>
        <begin position="219"/>
        <end position="284"/>
    </location>
</feature>
<name>G7KGV7_MEDTR</name>
<comment type="similarity">
    <text evidence="3">Belongs to the HAT1 family.</text>
</comment>
<dbReference type="GO" id="GO:0000781">
    <property type="term" value="C:chromosome, telomeric region"/>
    <property type="evidence" value="ECO:0007669"/>
    <property type="project" value="GOC"/>
</dbReference>
<evidence type="ECO:0000256" key="8">
    <source>
        <dbReference type="ARBA" id="ARBA00023315"/>
    </source>
</evidence>
<dbReference type="InterPro" id="IPR016181">
    <property type="entry name" value="Acyl_CoA_acyltransferase"/>
</dbReference>
<organism evidence="12 15">
    <name type="scientific">Medicago truncatula</name>
    <name type="common">Barrel medic</name>
    <name type="synonym">Medicago tribuloides</name>
    <dbReference type="NCBI Taxonomy" id="3880"/>
    <lineage>
        <taxon>Eukaryota</taxon>
        <taxon>Viridiplantae</taxon>
        <taxon>Streptophyta</taxon>
        <taxon>Embryophyta</taxon>
        <taxon>Tracheophyta</taxon>
        <taxon>Spermatophyta</taxon>
        <taxon>Magnoliopsida</taxon>
        <taxon>eudicotyledons</taxon>
        <taxon>Gunneridae</taxon>
        <taxon>Pentapetalae</taxon>
        <taxon>rosids</taxon>
        <taxon>fabids</taxon>
        <taxon>Fabales</taxon>
        <taxon>Fabaceae</taxon>
        <taxon>Papilionoideae</taxon>
        <taxon>50 kb inversion clade</taxon>
        <taxon>NPAAA clade</taxon>
        <taxon>Hologalegina</taxon>
        <taxon>IRL clade</taxon>
        <taxon>Trifolieae</taxon>
        <taxon>Medicago</taxon>
    </lineage>
</organism>
<evidence type="ECO:0000256" key="4">
    <source>
        <dbReference type="ARBA" id="ARBA00013184"/>
    </source>
</evidence>
<dbReference type="InterPro" id="IPR019467">
    <property type="entry name" value="Hat1_N"/>
</dbReference>
<dbReference type="Proteomes" id="UP000002051">
    <property type="component" value="Chromosome 5"/>
</dbReference>